<comment type="subunit">
    <text evidence="6">Conjugated with ATG12.</text>
</comment>
<comment type="subcellular location">
    <subcellularLocation>
        <location evidence="1 6">Preautophagosomal structure membrane</location>
        <topology evidence="1 6">Peripheral membrane protein</topology>
    </subcellularLocation>
</comment>
<dbReference type="GO" id="GO:0019776">
    <property type="term" value="F:Atg8-family ligase activity"/>
    <property type="evidence" value="ECO:0007669"/>
    <property type="project" value="TreeGrafter"/>
</dbReference>
<evidence type="ECO:0000256" key="2">
    <source>
        <dbReference type="ARBA" id="ARBA00006910"/>
    </source>
</evidence>
<dbReference type="InterPro" id="IPR042526">
    <property type="entry name" value="Atg5_HR"/>
</dbReference>
<dbReference type="InterPro" id="IPR048939">
    <property type="entry name" value="ATG5_UblA"/>
</dbReference>
<organism evidence="10 11">
    <name type="scientific">Parastrongyloides trichosuri</name>
    <name type="common">Possum-specific nematode worm</name>
    <dbReference type="NCBI Taxonomy" id="131310"/>
    <lineage>
        <taxon>Eukaryota</taxon>
        <taxon>Metazoa</taxon>
        <taxon>Ecdysozoa</taxon>
        <taxon>Nematoda</taxon>
        <taxon>Chromadorea</taxon>
        <taxon>Rhabditida</taxon>
        <taxon>Tylenchina</taxon>
        <taxon>Panagrolaimomorpha</taxon>
        <taxon>Strongyloidoidea</taxon>
        <taxon>Strongyloididae</taxon>
        <taxon>Parastrongyloides</taxon>
    </lineage>
</organism>
<dbReference type="Pfam" id="PF20638">
    <property type="entry name" value="ATG5_UblA"/>
    <property type="match status" value="1"/>
</dbReference>
<dbReference type="GO" id="GO:0034274">
    <property type="term" value="C:Atg12-Atg5-Atg16 complex"/>
    <property type="evidence" value="ECO:0007669"/>
    <property type="project" value="TreeGrafter"/>
</dbReference>
<dbReference type="Proteomes" id="UP000038045">
    <property type="component" value="Unplaced"/>
</dbReference>
<keyword evidence="4 6" id="KW-0832">Ubl conjugation</keyword>
<keyword evidence="10" id="KW-1185">Reference proteome</keyword>
<evidence type="ECO:0000313" key="10">
    <source>
        <dbReference type="Proteomes" id="UP000038045"/>
    </source>
</evidence>
<keyword evidence="6" id="KW-0472">Membrane</keyword>
<evidence type="ECO:0000256" key="6">
    <source>
        <dbReference type="RuleBase" id="RU361202"/>
    </source>
</evidence>
<evidence type="ECO:0000259" key="8">
    <source>
        <dbReference type="Pfam" id="PF20637"/>
    </source>
</evidence>
<feature type="domain" description="Autophagy protein ATG5 UblB" evidence="7">
    <location>
        <begin position="182"/>
        <end position="255"/>
    </location>
</feature>
<dbReference type="Pfam" id="PF04106">
    <property type="entry name" value="ATG5_UblB"/>
    <property type="match status" value="1"/>
</dbReference>
<dbReference type="GO" id="GO:0034045">
    <property type="term" value="C:phagophore assembly site membrane"/>
    <property type="evidence" value="ECO:0007669"/>
    <property type="project" value="UniProtKB-SubCell"/>
</dbReference>
<dbReference type="InterPro" id="IPR042527">
    <property type="entry name" value="Atg5_UblA_dom_sf"/>
</dbReference>
<feature type="domain" description="Autophagy protein ATG5 alpha-helical bundle region" evidence="8">
    <location>
        <begin position="120"/>
        <end position="173"/>
    </location>
</feature>
<dbReference type="InterPro" id="IPR007239">
    <property type="entry name" value="Atg5"/>
</dbReference>
<reference evidence="11" key="1">
    <citation type="submission" date="2017-02" db="UniProtKB">
        <authorList>
            <consortium name="WormBaseParasite"/>
        </authorList>
    </citation>
    <scope>IDENTIFICATION</scope>
</reference>
<evidence type="ECO:0000256" key="5">
    <source>
        <dbReference type="ARBA" id="ARBA00023006"/>
    </source>
</evidence>
<dbReference type="PANTHER" id="PTHR13040:SF2">
    <property type="entry name" value="AUTOPHAGY PROTEIN 5"/>
    <property type="match status" value="1"/>
</dbReference>
<evidence type="ECO:0000259" key="7">
    <source>
        <dbReference type="Pfam" id="PF04106"/>
    </source>
</evidence>
<dbReference type="GO" id="GO:0000422">
    <property type="term" value="P:autophagy of mitochondrion"/>
    <property type="evidence" value="ECO:0007669"/>
    <property type="project" value="TreeGrafter"/>
</dbReference>
<dbReference type="GO" id="GO:0006995">
    <property type="term" value="P:cellular response to nitrogen starvation"/>
    <property type="evidence" value="ECO:0007669"/>
    <property type="project" value="TreeGrafter"/>
</dbReference>
<dbReference type="WBParaSite" id="PTRK_0000179900.1">
    <property type="protein sequence ID" value="PTRK_0000179900.1"/>
    <property type="gene ID" value="PTRK_0000179900"/>
</dbReference>
<dbReference type="Pfam" id="PF20637">
    <property type="entry name" value="ATG5_HBR"/>
    <property type="match status" value="1"/>
</dbReference>
<dbReference type="GO" id="GO:0005776">
    <property type="term" value="C:autophagosome"/>
    <property type="evidence" value="ECO:0007669"/>
    <property type="project" value="TreeGrafter"/>
</dbReference>
<dbReference type="STRING" id="131310.A0A0N4Z478"/>
<evidence type="ECO:0000256" key="1">
    <source>
        <dbReference type="ARBA" id="ARBA00004623"/>
    </source>
</evidence>
<dbReference type="Gene3D" id="1.10.246.190">
    <property type="entry name" value="Autophagy protein Apg5, helix rich domain"/>
    <property type="match status" value="1"/>
</dbReference>
<dbReference type="GO" id="GO:0061908">
    <property type="term" value="C:phagophore"/>
    <property type="evidence" value="ECO:0007669"/>
    <property type="project" value="TreeGrafter"/>
</dbReference>
<proteinExistence type="inferred from homology"/>
<accession>A0A0N4Z478</accession>
<keyword evidence="3 6" id="KW-1017">Isopeptide bond</keyword>
<dbReference type="Gene3D" id="3.10.20.90">
    <property type="entry name" value="Phosphatidylinositol 3-kinase Catalytic Subunit, Chain A, domain 1"/>
    <property type="match status" value="1"/>
</dbReference>
<dbReference type="GO" id="GO:0044233">
    <property type="term" value="C:mitochondria-associated endoplasmic reticulum membrane contact site"/>
    <property type="evidence" value="ECO:0007669"/>
    <property type="project" value="TreeGrafter"/>
</dbReference>
<comment type="similarity">
    <text evidence="2 6">Belongs to the ATG5 family.</text>
</comment>
<evidence type="ECO:0000259" key="9">
    <source>
        <dbReference type="Pfam" id="PF20638"/>
    </source>
</evidence>
<dbReference type="PANTHER" id="PTHR13040">
    <property type="entry name" value="AUTOPHAGY PROTEIN 5"/>
    <property type="match status" value="1"/>
</dbReference>
<dbReference type="GO" id="GO:0034727">
    <property type="term" value="P:piecemeal microautophagy of the nucleus"/>
    <property type="evidence" value="ECO:0007669"/>
    <property type="project" value="TreeGrafter"/>
</dbReference>
<dbReference type="InterPro" id="IPR048940">
    <property type="entry name" value="ATG5_HBR"/>
</dbReference>
<dbReference type="AlphaFoldDB" id="A0A0N4Z478"/>
<dbReference type="GO" id="GO:0007033">
    <property type="term" value="P:vacuole organization"/>
    <property type="evidence" value="ECO:0007669"/>
    <property type="project" value="UniProtKB-ARBA"/>
</dbReference>
<feature type="domain" description="Autophagy protein ATG5 UblA" evidence="9">
    <location>
        <begin position="11"/>
        <end position="104"/>
    </location>
</feature>
<dbReference type="Gene3D" id="3.10.20.620">
    <property type="match status" value="1"/>
</dbReference>
<keyword evidence="5 6" id="KW-0072">Autophagy</keyword>
<protein>
    <recommendedName>
        <fullName evidence="6">Autophagy protein 5</fullName>
    </recommendedName>
</protein>
<comment type="function">
    <text evidence="6">Involved in autophagic vesicle formation.</text>
</comment>
<sequence>MDDDYQVRRLVWDAEVPIMFILEKEDFPTTSNDTYLMSLPRISYFPFYYKNICNFFSSFGEPMNELDIYLEHNSAPVRWYYPIGVIHDILSNKNSIEPLQIIIRKGSSPDDIIKYTPIELEAIFMQSVKEADHLKHKGKISSRLTREESKKLITGISDNRFDQFWDIHSKLISSTPTMPIFHMPIRFYKSGTCFLQFLIKPNDKLSDLIDIIYKDEARPNDLKFYCHGILIPPSTTAKYLVNNLTYPDSFAHLVIYSEKGDDENL</sequence>
<evidence type="ECO:0000256" key="3">
    <source>
        <dbReference type="ARBA" id="ARBA00022499"/>
    </source>
</evidence>
<dbReference type="InterPro" id="IPR048318">
    <property type="entry name" value="ATG5_UblB"/>
</dbReference>
<evidence type="ECO:0000256" key="4">
    <source>
        <dbReference type="ARBA" id="ARBA00022843"/>
    </source>
</evidence>
<name>A0A0N4Z478_PARTI</name>
<evidence type="ECO:0000313" key="11">
    <source>
        <dbReference type="WBParaSite" id="PTRK_0000179900.1"/>
    </source>
</evidence>